<dbReference type="InterPro" id="IPR011990">
    <property type="entry name" value="TPR-like_helical_dom_sf"/>
</dbReference>
<organism evidence="3 4">
    <name type="scientific">Mucor plumbeus</name>
    <dbReference type="NCBI Taxonomy" id="97098"/>
    <lineage>
        <taxon>Eukaryota</taxon>
        <taxon>Fungi</taxon>
        <taxon>Fungi incertae sedis</taxon>
        <taxon>Mucoromycota</taxon>
        <taxon>Mucoromycotina</taxon>
        <taxon>Mucoromycetes</taxon>
        <taxon>Mucorales</taxon>
        <taxon>Mucorineae</taxon>
        <taxon>Mucoraceae</taxon>
        <taxon>Mucor</taxon>
    </lineage>
</organism>
<feature type="region of interest" description="Disordered" evidence="2">
    <location>
        <begin position="878"/>
        <end position="950"/>
    </location>
</feature>
<dbReference type="OrthoDB" id="272077at2759"/>
<feature type="compositionally biased region" description="Basic and acidic residues" evidence="2">
    <location>
        <begin position="1"/>
        <end position="12"/>
    </location>
</feature>
<keyword evidence="1" id="KW-0677">Repeat</keyword>
<feature type="compositionally biased region" description="Low complexity" evidence="2">
    <location>
        <begin position="272"/>
        <end position="289"/>
    </location>
</feature>
<dbReference type="PANTHER" id="PTHR46430">
    <property type="entry name" value="PROTEIN SKT5-RELATED"/>
    <property type="match status" value="1"/>
</dbReference>
<feature type="compositionally biased region" description="Polar residues" evidence="2">
    <location>
        <begin position="544"/>
        <end position="563"/>
    </location>
</feature>
<evidence type="ECO:0000313" key="3">
    <source>
        <dbReference type="EMBL" id="KAG2190649.1"/>
    </source>
</evidence>
<evidence type="ECO:0000256" key="1">
    <source>
        <dbReference type="ARBA" id="ARBA00022737"/>
    </source>
</evidence>
<keyword evidence="4" id="KW-1185">Reference proteome</keyword>
<gene>
    <name evidence="3" type="ORF">INT46_000116</name>
</gene>
<reference evidence="3" key="1">
    <citation type="submission" date="2020-12" db="EMBL/GenBank/DDBJ databases">
        <title>Metabolic potential, ecology and presence of endohyphal bacteria is reflected in genomic diversity of Mucoromycotina.</title>
        <authorList>
            <person name="Muszewska A."/>
            <person name="Okrasinska A."/>
            <person name="Steczkiewicz K."/>
            <person name="Drgas O."/>
            <person name="Orlowska M."/>
            <person name="Perlinska-Lenart U."/>
            <person name="Aleksandrzak-Piekarczyk T."/>
            <person name="Szatraj K."/>
            <person name="Zielenkiewicz U."/>
            <person name="Pilsyk S."/>
            <person name="Malc E."/>
            <person name="Mieczkowski P."/>
            <person name="Kruszewska J.S."/>
            <person name="Biernat P."/>
            <person name="Pawlowska J."/>
        </authorList>
    </citation>
    <scope>NUCLEOTIDE SEQUENCE</scope>
    <source>
        <strain evidence="3">CBS 226.32</strain>
    </source>
</reference>
<protein>
    <submittedName>
        <fullName evidence="3">Uncharacterized protein</fullName>
    </submittedName>
</protein>
<dbReference type="Pfam" id="PF08238">
    <property type="entry name" value="Sel1"/>
    <property type="match status" value="7"/>
</dbReference>
<feature type="region of interest" description="Disordered" evidence="2">
    <location>
        <begin position="263"/>
        <end position="289"/>
    </location>
</feature>
<dbReference type="SMART" id="SM00671">
    <property type="entry name" value="SEL1"/>
    <property type="match status" value="6"/>
</dbReference>
<feature type="region of interest" description="Disordered" evidence="2">
    <location>
        <begin position="363"/>
        <end position="388"/>
    </location>
</feature>
<proteinExistence type="predicted"/>
<dbReference type="Proteomes" id="UP000650833">
    <property type="component" value="Unassembled WGS sequence"/>
</dbReference>
<dbReference type="Gene3D" id="1.25.40.10">
    <property type="entry name" value="Tetratricopeptide repeat domain"/>
    <property type="match status" value="2"/>
</dbReference>
<dbReference type="AlphaFoldDB" id="A0A8H7QD23"/>
<dbReference type="PANTHER" id="PTHR46430:SF2">
    <property type="entry name" value="CHITIN SYNTHASE REGULATORY FACTOR 4"/>
    <property type="match status" value="1"/>
</dbReference>
<feature type="compositionally biased region" description="Polar residues" evidence="2">
    <location>
        <begin position="936"/>
        <end position="950"/>
    </location>
</feature>
<dbReference type="InterPro" id="IPR051726">
    <property type="entry name" value="Chitin_Synth_Reg"/>
</dbReference>
<name>A0A8H7QD23_9FUNG</name>
<dbReference type="EMBL" id="JAEPRC010000927">
    <property type="protein sequence ID" value="KAG2190649.1"/>
    <property type="molecule type" value="Genomic_DNA"/>
</dbReference>
<dbReference type="InterPro" id="IPR019734">
    <property type="entry name" value="TPR_rpt"/>
</dbReference>
<feature type="region of interest" description="Disordered" evidence="2">
    <location>
        <begin position="532"/>
        <end position="574"/>
    </location>
</feature>
<accession>A0A8H7QD23</accession>
<feature type="region of interest" description="Disordered" evidence="2">
    <location>
        <begin position="1"/>
        <end position="56"/>
    </location>
</feature>
<dbReference type="SUPFAM" id="SSF81901">
    <property type="entry name" value="HCP-like"/>
    <property type="match status" value="2"/>
</dbReference>
<dbReference type="InterPro" id="IPR006597">
    <property type="entry name" value="Sel1-like"/>
</dbReference>
<dbReference type="SMART" id="SM00028">
    <property type="entry name" value="TPR"/>
    <property type="match status" value="1"/>
</dbReference>
<sequence>MLQVVSKDHQEDLLYQNHPNTTGTVQKKKPLPKIPKANKSTIDQKHRNSTSIVPGPSWTTTTAVAATVLAESPQAIHSELLLTQAPQSSINYYHDTNGYYYYQQQQLQQQQYYYNCNQYQQPHQSNVIDPNQEWKTSFKNSCIKDSSISRSDSLKIESSCSVPVPLLKNGSLPLETHFEKPYEPPSEEIIASQQINTAILQRKISKEQVYSFDGDDNDNNNNPQTSILLQKLNQFSNRTTPVSIEQEDKKACAQITATFLSCNNNEDNSPNTTTTSSSSGGSSLSTPSYSVSSFSYHPSSISTTSHTACNQKTGTTKAHKLQRHCNSMPLLISANEFGEHQQLEEEDPSYSFSAAEKYFDQPASASSVSTPRIPSPWGTSNSKRSFSVASNGQKQKIVSRISTGSIPNLAIYTAQVPDEISLESSIANDTSGTNDRNISKAEEYFNVHRNSSNNLAVAAAVADSNLEGYQDLLLGPNPSKHSLSIASCSLINIRSNTKLYRRMAIKTGDNETQLTYAKYLLQISKLYDKHSTTQPSNKIAPISMASSSGGTTSNDANVTSASNNKKHLQETPAQTRHRLLSEAGYWIERLAKAGKPEALFIKGRWYLLGSQAEDCVLKGYEKVQEAKAFKCFLRASKGGWTEAHYELAHLWKKRGNFAKAIQCYEKGAKEQHTLSIYKMAKILLRGQLKKKKDLVKGMHYLKQAADMNDSACAEPAFVLGCIYANEFDRIGIQRYVDEASKTPIHNTKEKVNYSLALKYLKKSAHHGYPDAIYFMGQVSETGMLGQLEDSWQAYQHYMKAAEVNHAGAMLDLSRIYSQGISGLLAIQKDVAFKWCKRSADLGFDQADKYYEDGIGVTPDFPRALEYFGKAASKGYQPAAEKLNRPMADGSRRRRTLKKEQHGAGKKFIPVVVSLPKVKQDDDDDHDNDNSNDTQQKDYANNNGNNICTIQ</sequence>
<evidence type="ECO:0000256" key="2">
    <source>
        <dbReference type="SAM" id="MobiDB-lite"/>
    </source>
</evidence>
<evidence type="ECO:0000313" key="4">
    <source>
        <dbReference type="Proteomes" id="UP000650833"/>
    </source>
</evidence>
<comment type="caution">
    <text evidence="3">The sequence shown here is derived from an EMBL/GenBank/DDBJ whole genome shotgun (WGS) entry which is preliminary data.</text>
</comment>